<sequence length="82" mass="8758">MKISVLTMFEDDESVFACLKPGLLGYLLKEAEQTAIEWAAAADLGLGSKTIWNLVSNVFAKLGAADKAQTIIKARAAGMGQR</sequence>
<reference evidence="1 2" key="1">
    <citation type="submission" date="2018-05" db="EMBL/GenBank/DDBJ databases">
        <title>Genetic diversity of glacier-inhabiting Cryobacterium bacteria in China and description of Cryobacterium mengkeensis sp. nov. and Arthrobacter glacialis sp. nov.</title>
        <authorList>
            <person name="Liu Q."/>
            <person name="Xin Y.-H."/>
        </authorList>
    </citation>
    <scope>NUCLEOTIDE SEQUENCE [LARGE SCALE GENOMIC DNA]</scope>
    <source>
        <strain evidence="1 2">GP3</strain>
    </source>
</reference>
<dbReference type="InterPro" id="IPR016032">
    <property type="entry name" value="Sig_transdc_resp-reg_C-effctor"/>
</dbReference>
<dbReference type="EMBL" id="QHLZ01000005">
    <property type="protein sequence ID" value="PXA65399.1"/>
    <property type="molecule type" value="Genomic_DNA"/>
</dbReference>
<dbReference type="AlphaFoldDB" id="A0A2V3DQW9"/>
<protein>
    <submittedName>
        <fullName evidence="1">Uncharacterized protein</fullName>
    </submittedName>
</protein>
<evidence type="ECO:0000313" key="1">
    <source>
        <dbReference type="EMBL" id="PXA65399.1"/>
    </source>
</evidence>
<dbReference type="Proteomes" id="UP000246303">
    <property type="component" value="Unassembled WGS sequence"/>
</dbReference>
<accession>A0A2V3DQW9</accession>
<comment type="caution">
    <text evidence="1">The sequence shown here is derived from an EMBL/GenBank/DDBJ whole genome shotgun (WGS) entry which is preliminary data.</text>
</comment>
<evidence type="ECO:0000313" key="2">
    <source>
        <dbReference type="Proteomes" id="UP000246303"/>
    </source>
</evidence>
<dbReference type="RefSeq" id="WP_110106008.1">
    <property type="nucleotide sequence ID" value="NZ_JACBZZ010000001.1"/>
</dbReference>
<keyword evidence="2" id="KW-1185">Reference proteome</keyword>
<dbReference type="GO" id="GO:0003677">
    <property type="term" value="F:DNA binding"/>
    <property type="evidence" value="ECO:0007669"/>
    <property type="project" value="InterPro"/>
</dbReference>
<dbReference type="Gene3D" id="1.10.10.10">
    <property type="entry name" value="Winged helix-like DNA-binding domain superfamily/Winged helix DNA-binding domain"/>
    <property type="match status" value="1"/>
</dbReference>
<dbReference type="GO" id="GO:0006355">
    <property type="term" value="P:regulation of DNA-templated transcription"/>
    <property type="evidence" value="ECO:0007669"/>
    <property type="project" value="InterPro"/>
</dbReference>
<name>A0A2V3DQW9_9MICC</name>
<organism evidence="1 2">
    <name type="scientific">Arthrobacter psychrochitiniphilus</name>
    <dbReference type="NCBI Taxonomy" id="291045"/>
    <lineage>
        <taxon>Bacteria</taxon>
        <taxon>Bacillati</taxon>
        <taxon>Actinomycetota</taxon>
        <taxon>Actinomycetes</taxon>
        <taxon>Micrococcales</taxon>
        <taxon>Micrococcaceae</taxon>
        <taxon>Arthrobacter</taxon>
    </lineage>
</organism>
<dbReference type="SUPFAM" id="SSF46894">
    <property type="entry name" value="C-terminal effector domain of the bipartite response regulators"/>
    <property type="match status" value="1"/>
</dbReference>
<proteinExistence type="predicted"/>
<gene>
    <name evidence="1" type="ORF">CVS29_09010</name>
</gene>
<dbReference type="OrthoDB" id="9808843at2"/>
<dbReference type="InterPro" id="IPR036388">
    <property type="entry name" value="WH-like_DNA-bd_sf"/>
</dbReference>